<comment type="caution">
    <text evidence="2">The sequence shown here is derived from an EMBL/GenBank/DDBJ whole genome shotgun (WGS) entry which is preliminary data.</text>
</comment>
<feature type="transmembrane region" description="Helical" evidence="1">
    <location>
        <begin position="53"/>
        <end position="77"/>
    </location>
</feature>
<accession>A0AAV4SXH7</accession>
<gene>
    <name evidence="2" type="ORF">CEXT_147251</name>
</gene>
<keyword evidence="3" id="KW-1185">Reference proteome</keyword>
<dbReference type="AlphaFoldDB" id="A0AAV4SXH7"/>
<evidence type="ECO:0000256" key="1">
    <source>
        <dbReference type="SAM" id="Phobius"/>
    </source>
</evidence>
<reference evidence="2 3" key="1">
    <citation type="submission" date="2021-06" db="EMBL/GenBank/DDBJ databases">
        <title>Caerostris extrusa draft genome.</title>
        <authorList>
            <person name="Kono N."/>
            <person name="Arakawa K."/>
        </authorList>
    </citation>
    <scope>NUCLEOTIDE SEQUENCE [LARGE SCALE GENOMIC DNA]</scope>
</reference>
<keyword evidence="1" id="KW-1133">Transmembrane helix</keyword>
<evidence type="ECO:0000313" key="2">
    <source>
        <dbReference type="EMBL" id="GIY38024.1"/>
    </source>
</evidence>
<dbReference type="Proteomes" id="UP001054945">
    <property type="component" value="Unassembled WGS sequence"/>
</dbReference>
<keyword evidence="1" id="KW-0812">Transmembrane</keyword>
<keyword evidence="1" id="KW-0472">Membrane</keyword>
<evidence type="ECO:0000313" key="3">
    <source>
        <dbReference type="Proteomes" id="UP001054945"/>
    </source>
</evidence>
<proteinExistence type="predicted"/>
<sequence>MGSANRERKLKIVRQNDLCHRLLSCSRRSTVKMLSSGSLELGLGMYANKHLPLLYSIHSFVLYLATPSTLVLSCVVLKLRRSPCGNRSQSGEHEEVVKNV</sequence>
<protein>
    <submittedName>
        <fullName evidence="2">Uncharacterized protein</fullName>
    </submittedName>
</protein>
<organism evidence="2 3">
    <name type="scientific">Caerostris extrusa</name>
    <name type="common">Bark spider</name>
    <name type="synonym">Caerostris bankana</name>
    <dbReference type="NCBI Taxonomy" id="172846"/>
    <lineage>
        <taxon>Eukaryota</taxon>
        <taxon>Metazoa</taxon>
        <taxon>Ecdysozoa</taxon>
        <taxon>Arthropoda</taxon>
        <taxon>Chelicerata</taxon>
        <taxon>Arachnida</taxon>
        <taxon>Araneae</taxon>
        <taxon>Araneomorphae</taxon>
        <taxon>Entelegynae</taxon>
        <taxon>Araneoidea</taxon>
        <taxon>Araneidae</taxon>
        <taxon>Caerostris</taxon>
    </lineage>
</organism>
<dbReference type="EMBL" id="BPLR01010249">
    <property type="protein sequence ID" value="GIY38024.1"/>
    <property type="molecule type" value="Genomic_DNA"/>
</dbReference>
<name>A0AAV4SXH7_CAEEX</name>